<keyword evidence="4" id="KW-1185">Reference proteome</keyword>
<dbReference type="InterPro" id="IPR050535">
    <property type="entry name" value="DNA_Repair-Maintenance_Comp"/>
</dbReference>
<feature type="domain" description="Calcineurin-like phosphoesterase" evidence="2">
    <location>
        <begin position="1"/>
        <end position="186"/>
    </location>
</feature>
<evidence type="ECO:0000259" key="2">
    <source>
        <dbReference type="Pfam" id="PF00149"/>
    </source>
</evidence>
<dbReference type="EMBL" id="AGEL01000006">
    <property type="protein sequence ID" value="EHO17513.1"/>
    <property type="molecule type" value="Genomic_DNA"/>
</dbReference>
<gene>
    <name evidence="3" type="ORF">HMPREF9623_01112</name>
</gene>
<keyword evidence="1" id="KW-0378">Hydrolase</keyword>
<organism evidence="3 4">
    <name type="scientific">Stomatobaculum longum</name>
    <dbReference type="NCBI Taxonomy" id="796942"/>
    <lineage>
        <taxon>Bacteria</taxon>
        <taxon>Bacillati</taxon>
        <taxon>Bacillota</taxon>
        <taxon>Clostridia</taxon>
        <taxon>Lachnospirales</taxon>
        <taxon>Lachnospiraceae</taxon>
        <taxon>Stomatobaculum</taxon>
    </lineage>
</organism>
<dbReference type="InterPro" id="IPR004843">
    <property type="entry name" value="Calcineurin-like_PHP"/>
</dbReference>
<dbReference type="PANTHER" id="PTHR30337">
    <property type="entry name" value="COMPONENT OF ATP-DEPENDENT DSDNA EXONUCLEASE"/>
    <property type="match status" value="1"/>
</dbReference>
<accession>A0AA36Y5V6</accession>
<dbReference type="InterPro" id="IPR029052">
    <property type="entry name" value="Metallo-depent_PP-like"/>
</dbReference>
<dbReference type="Gene3D" id="3.60.21.10">
    <property type="match status" value="1"/>
</dbReference>
<dbReference type="InterPro" id="IPR041796">
    <property type="entry name" value="Mre11_N"/>
</dbReference>
<dbReference type="Pfam" id="PF00149">
    <property type="entry name" value="Metallophos"/>
    <property type="match status" value="1"/>
</dbReference>
<sequence length="359" mass="40602">MKFIHTGDLHYGMKPDIGKPWSAERAQAVKDALASIVRAARDEKVDLLLIAGDLFHHQPLVRDLKEISYLFASIPNVAIAVIAGNHDRIRDNSAVLSFPWPKNVYYFTESSLSSVYLRRINTEVYGFSYHTREIRDNLLEGVEAPENGRIRILLCHGGDAKHLPLDVKELSEAGFSYCALGHIHKPEIAVPGKVAWCGSPEPLDLTETGPHGYFLGEINDISRQITSLDFVRLAKVQYTSLIVHVTPDSTNAELLMTLSDELARRGSQNIYRLQIKGLRDPDVVFDLDTLRQRFRIAELFDYSEPKYDFSRLFAEHSSDMIGFFIQELDKPDLSLLDKKALYYGVSALLHTTEERGQKT</sequence>
<evidence type="ECO:0000313" key="3">
    <source>
        <dbReference type="EMBL" id="EHO17513.1"/>
    </source>
</evidence>
<dbReference type="RefSeq" id="WP_009532945.1">
    <property type="nucleotide sequence ID" value="NZ_JH590862.1"/>
</dbReference>
<evidence type="ECO:0000313" key="4">
    <source>
        <dbReference type="Proteomes" id="UP000018466"/>
    </source>
</evidence>
<comment type="caution">
    <text evidence="3">The sequence shown here is derived from an EMBL/GenBank/DDBJ whole genome shotgun (WGS) entry which is preliminary data.</text>
</comment>
<dbReference type="CDD" id="cd00840">
    <property type="entry name" value="MPP_Mre11_N"/>
    <property type="match status" value="1"/>
</dbReference>
<protein>
    <recommendedName>
        <fullName evidence="2">Calcineurin-like phosphoesterase domain-containing protein</fullName>
    </recommendedName>
</protein>
<proteinExistence type="predicted"/>
<dbReference type="SUPFAM" id="SSF56300">
    <property type="entry name" value="Metallo-dependent phosphatases"/>
    <property type="match status" value="1"/>
</dbReference>
<evidence type="ECO:0000256" key="1">
    <source>
        <dbReference type="ARBA" id="ARBA00022801"/>
    </source>
</evidence>
<dbReference type="AlphaFoldDB" id="A0AA36Y5V6"/>
<dbReference type="GeneID" id="86940868"/>
<name>A0AA36Y5V6_9FIRM</name>
<dbReference type="Proteomes" id="UP000018466">
    <property type="component" value="Unassembled WGS sequence"/>
</dbReference>
<reference evidence="3 4" key="1">
    <citation type="submission" date="2011-10" db="EMBL/GenBank/DDBJ databases">
        <title>The Genome Sequence of Lachnospiraceae bacterium ACC2.</title>
        <authorList>
            <consortium name="The Broad Institute Genome Sequencing Platform"/>
            <person name="Earl A."/>
            <person name="Ward D."/>
            <person name="Feldgarden M."/>
            <person name="Gevers D."/>
            <person name="Sizova M."/>
            <person name="Hazen A."/>
            <person name="Epstein S."/>
            <person name="Young S.K."/>
            <person name="Zeng Q."/>
            <person name="Gargeya S."/>
            <person name="Fitzgerald M."/>
            <person name="Haas B."/>
            <person name="Abouelleil A."/>
            <person name="Alvarado L."/>
            <person name="Arachchi H.M."/>
            <person name="Berlin A."/>
            <person name="Brown A."/>
            <person name="Chapman S.B."/>
            <person name="Chen Z."/>
            <person name="Dunbar C."/>
            <person name="Freedman E."/>
            <person name="Gearin G."/>
            <person name="Goldberg J."/>
            <person name="Griggs A."/>
            <person name="Gujja S."/>
            <person name="Heiman D."/>
            <person name="Howarth C."/>
            <person name="Larson L."/>
            <person name="Lui A."/>
            <person name="MacDonald P.J.P."/>
            <person name="Montmayeur A."/>
            <person name="Murphy C."/>
            <person name="Neiman D."/>
            <person name="Pearson M."/>
            <person name="Priest M."/>
            <person name="Roberts A."/>
            <person name="Saif S."/>
            <person name="Shea T."/>
            <person name="Shenoy N."/>
            <person name="Sisk P."/>
            <person name="Stolte C."/>
            <person name="Sykes S."/>
            <person name="Wortman J."/>
            <person name="Nusbaum C."/>
            <person name="Birren B."/>
        </authorList>
    </citation>
    <scope>NUCLEOTIDE SEQUENCE [LARGE SCALE GENOMIC DNA]</scope>
    <source>
        <strain evidence="3 4">ACC2</strain>
    </source>
</reference>
<dbReference type="GO" id="GO:0016787">
    <property type="term" value="F:hydrolase activity"/>
    <property type="evidence" value="ECO:0007669"/>
    <property type="project" value="UniProtKB-KW"/>
</dbReference>